<name>A0A845AGN4_9SPHN</name>
<dbReference type="Pfam" id="PF20043">
    <property type="entry name" value="DUF6445"/>
    <property type="match status" value="1"/>
</dbReference>
<dbReference type="Proteomes" id="UP000439780">
    <property type="component" value="Unassembled WGS sequence"/>
</dbReference>
<dbReference type="OrthoDB" id="7630206at2"/>
<reference evidence="1 2" key="1">
    <citation type="submission" date="2019-12" db="EMBL/GenBank/DDBJ databases">
        <title>Genomic-based taxomic classification of the family Erythrobacteraceae.</title>
        <authorList>
            <person name="Xu L."/>
        </authorList>
    </citation>
    <scope>NUCLEOTIDE SEQUENCE [LARGE SCALE GENOMIC DNA]</scope>
    <source>
        <strain evidence="1 2">KEMB 9005-328</strain>
    </source>
</reference>
<evidence type="ECO:0000313" key="1">
    <source>
        <dbReference type="EMBL" id="MXP28627.1"/>
    </source>
</evidence>
<gene>
    <name evidence="1" type="ORF">GRI58_07320</name>
</gene>
<evidence type="ECO:0000313" key="2">
    <source>
        <dbReference type="Proteomes" id="UP000439780"/>
    </source>
</evidence>
<protein>
    <recommendedName>
        <fullName evidence="3">DUF1826 domain-containing protein</fullName>
    </recommendedName>
</protein>
<dbReference type="AlphaFoldDB" id="A0A845AGN4"/>
<accession>A0A845AGN4</accession>
<dbReference type="EMBL" id="WTYA01000004">
    <property type="protein sequence ID" value="MXP28627.1"/>
    <property type="molecule type" value="Genomic_DNA"/>
</dbReference>
<dbReference type="RefSeq" id="WP_160752915.1">
    <property type="nucleotide sequence ID" value="NZ_WTYA01000004.1"/>
</dbReference>
<dbReference type="InterPro" id="IPR045617">
    <property type="entry name" value="DUF6445"/>
</dbReference>
<organism evidence="1 2">
    <name type="scientific">Qipengyuania algicida</name>
    <dbReference type="NCBI Taxonomy" id="1836209"/>
    <lineage>
        <taxon>Bacteria</taxon>
        <taxon>Pseudomonadati</taxon>
        <taxon>Pseudomonadota</taxon>
        <taxon>Alphaproteobacteria</taxon>
        <taxon>Sphingomonadales</taxon>
        <taxon>Erythrobacteraceae</taxon>
        <taxon>Qipengyuania</taxon>
    </lineage>
</organism>
<keyword evidence="2" id="KW-1185">Reference proteome</keyword>
<proteinExistence type="predicted"/>
<evidence type="ECO:0008006" key="3">
    <source>
        <dbReference type="Google" id="ProtNLM"/>
    </source>
</evidence>
<comment type="caution">
    <text evidence="1">The sequence shown here is derived from an EMBL/GenBank/DDBJ whole genome shotgun (WGS) entry which is preliminary data.</text>
</comment>
<sequence length="226" mass="25375">MKPQRLLVGTSRTPVLIVDETGTDCPRIRSIARNLGPFPSATNNYPGLRRIIDETDDTAWAYVRSLLEAMTPFLGGAFDLDGFELIEASFSLVTTPSHELSSVQRMPHFDSVEPDFYAVMQYLAPCEGTAFYRHRTSGVETVTPAEVHDFIAQARHDSHYATAEYIYGDTEYYETIARVEGHEGRLVAYPGRLLHSGLIPADFVGNVDPEHGRLTCNFFIRSRRND</sequence>